<dbReference type="InterPro" id="IPR010697">
    <property type="entry name" value="YspA"/>
</dbReference>
<protein>
    <submittedName>
        <fullName evidence="1">SLOG family protein</fullName>
    </submittedName>
</protein>
<dbReference type="PANTHER" id="PTHR38440:SF1">
    <property type="entry name" value="UPF0398 PROTEIN SPR0331"/>
    <property type="match status" value="1"/>
</dbReference>
<evidence type="ECO:0000313" key="2">
    <source>
        <dbReference type="Proteomes" id="UP001139365"/>
    </source>
</evidence>
<dbReference type="AlphaFoldDB" id="A0AAE3K4Q2"/>
<dbReference type="Proteomes" id="UP001139365">
    <property type="component" value="Unassembled WGS sequence"/>
</dbReference>
<name>A0AAE3K4Q2_9BACT</name>
<dbReference type="EMBL" id="JALEMU010000153">
    <property type="protein sequence ID" value="MCI5756468.1"/>
    <property type="molecule type" value="Genomic_DNA"/>
</dbReference>
<dbReference type="Pfam" id="PF06908">
    <property type="entry name" value="YpsA"/>
    <property type="match status" value="1"/>
</dbReference>
<reference evidence="1 2" key="1">
    <citation type="submission" date="2022-03" db="EMBL/GenBank/DDBJ databases">
        <title>Metagenome-assembled genomes from swine fecal metagenomes.</title>
        <authorList>
            <person name="Holman D.B."/>
            <person name="Kommadath A."/>
        </authorList>
    </citation>
    <scope>NUCLEOTIDE SEQUENCE [LARGE SCALE GENOMIC DNA]</scope>
    <source>
        <strain evidence="1">SUG147</strain>
    </source>
</reference>
<comment type="caution">
    <text evidence="1">The sequence shown here is derived from an EMBL/GenBank/DDBJ whole genome shotgun (WGS) entry which is preliminary data.</text>
</comment>
<dbReference type="Gene3D" id="3.40.50.450">
    <property type="match status" value="1"/>
</dbReference>
<dbReference type="PANTHER" id="PTHR38440">
    <property type="entry name" value="UPF0398 PROTEIN YPSA"/>
    <property type="match status" value="1"/>
</dbReference>
<evidence type="ECO:0000313" key="1">
    <source>
        <dbReference type="EMBL" id="MCI5756468.1"/>
    </source>
</evidence>
<proteinExistence type="predicted"/>
<gene>
    <name evidence="1" type="ORF">MR241_09285</name>
</gene>
<organism evidence="1 2">
    <name type="scientific">Candidatus Colimorpha enterica</name>
    <dbReference type="NCBI Taxonomy" id="3083063"/>
    <lineage>
        <taxon>Bacteria</taxon>
        <taxon>Pseudomonadati</taxon>
        <taxon>Bacteroidota</taxon>
        <taxon>Bacteroidia</taxon>
        <taxon>Bacteroidales</taxon>
        <taxon>Candidatus Colimorpha</taxon>
    </lineage>
</organism>
<sequence>MDRLTSCCFTGHRNLTRDEMVRAAGEIGKLLPRLIDRGITDFYAGGALGFDYAASVTVINSKKLYPELTLNLALPCRGHTKNWSEADRLMFGRMAARADSVVYVSDGYAPGCMQKRNRYMADRSSVCVCWLSSETGGTYYTVRYAGRMGLEIINLYSGCEQIGFGF</sequence>
<accession>A0AAE3K4Q2</accession>
<dbReference type="SUPFAM" id="SSF102405">
    <property type="entry name" value="MCP/YpsA-like"/>
    <property type="match status" value="1"/>
</dbReference>